<accession>A0A4R3JLQ3</accession>
<evidence type="ECO:0000313" key="2">
    <source>
        <dbReference type="EMBL" id="TCS65900.1"/>
    </source>
</evidence>
<dbReference type="AlphaFoldDB" id="A0A4R3JLQ3"/>
<protein>
    <submittedName>
        <fullName evidence="2">Uncharacterized protein</fullName>
    </submittedName>
</protein>
<feature type="region of interest" description="Disordered" evidence="1">
    <location>
        <begin position="138"/>
        <end position="162"/>
    </location>
</feature>
<dbReference type="Proteomes" id="UP000295696">
    <property type="component" value="Unassembled WGS sequence"/>
</dbReference>
<sequence length="215" mass="22281">MPACLRGRSRLAQLVQGFLGVHQVVRGFQGLESISQTRLPGYGSGSAGTFGASACPLPGSALCSKKRPSRQAAEQCRIAAGSNAVLTASDVGSTVAKHKGRHPAAVMYAAGMPRPSPPQPWLEPSSAASWPSFGFRSGSGLPSRAEPSGFATPERAPVSKRGGGAAGLVVMARKRPQHPRQFAQLAAAQIGRGQPLQQTLPPNVAIRRAKGYPLG</sequence>
<gene>
    <name evidence="2" type="ORF">EDD52_103320</name>
</gene>
<dbReference type="EMBL" id="SLZU01000003">
    <property type="protein sequence ID" value="TCS65900.1"/>
    <property type="molecule type" value="Genomic_DNA"/>
</dbReference>
<proteinExistence type="predicted"/>
<keyword evidence="3" id="KW-1185">Reference proteome</keyword>
<organism evidence="2 3">
    <name type="scientific">Primorskyibacter sedentarius</name>
    <dbReference type="NCBI Taxonomy" id="745311"/>
    <lineage>
        <taxon>Bacteria</taxon>
        <taxon>Pseudomonadati</taxon>
        <taxon>Pseudomonadota</taxon>
        <taxon>Alphaproteobacteria</taxon>
        <taxon>Rhodobacterales</taxon>
        <taxon>Roseobacteraceae</taxon>
        <taxon>Primorskyibacter</taxon>
    </lineage>
</organism>
<evidence type="ECO:0000313" key="3">
    <source>
        <dbReference type="Proteomes" id="UP000295696"/>
    </source>
</evidence>
<reference evidence="2 3" key="1">
    <citation type="submission" date="2019-03" db="EMBL/GenBank/DDBJ databases">
        <title>Genomic Encyclopedia of Type Strains, Phase IV (KMG-IV): sequencing the most valuable type-strain genomes for metagenomic binning, comparative biology and taxonomic classification.</title>
        <authorList>
            <person name="Goeker M."/>
        </authorList>
    </citation>
    <scope>NUCLEOTIDE SEQUENCE [LARGE SCALE GENOMIC DNA]</scope>
    <source>
        <strain evidence="2 3">DSM 104836</strain>
    </source>
</reference>
<comment type="caution">
    <text evidence="2">The sequence shown here is derived from an EMBL/GenBank/DDBJ whole genome shotgun (WGS) entry which is preliminary data.</text>
</comment>
<name>A0A4R3JLQ3_9RHOB</name>
<evidence type="ECO:0000256" key="1">
    <source>
        <dbReference type="SAM" id="MobiDB-lite"/>
    </source>
</evidence>